<dbReference type="GO" id="GO:0015627">
    <property type="term" value="C:type II protein secretion system complex"/>
    <property type="evidence" value="ECO:0007669"/>
    <property type="project" value="InterPro"/>
</dbReference>
<keyword evidence="5 6" id="KW-0472">Membrane</keyword>
<evidence type="ECO:0008006" key="9">
    <source>
        <dbReference type="Google" id="ProtNLM"/>
    </source>
</evidence>
<reference evidence="7 8" key="1">
    <citation type="journal article" date="2016" name="Nat. Commun.">
        <title>Thousands of microbial genomes shed light on interconnected biogeochemical processes in an aquifer system.</title>
        <authorList>
            <person name="Anantharaman K."/>
            <person name="Brown C.T."/>
            <person name="Hug L.A."/>
            <person name="Sharon I."/>
            <person name="Castelle C.J."/>
            <person name="Probst A.J."/>
            <person name="Thomas B.C."/>
            <person name="Singh A."/>
            <person name="Wilkins M.J."/>
            <person name="Karaoz U."/>
            <person name="Brodie E.L."/>
            <person name="Williams K.H."/>
            <person name="Hubbard S.S."/>
            <person name="Banfield J.F."/>
        </authorList>
    </citation>
    <scope>NUCLEOTIDE SEQUENCE [LARGE SCALE GENOMIC DNA]</scope>
</reference>
<dbReference type="GO" id="GO:0015628">
    <property type="term" value="P:protein secretion by the type II secretion system"/>
    <property type="evidence" value="ECO:0007669"/>
    <property type="project" value="InterPro"/>
</dbReference>
<dbReference type="NCBIfam" id="TIGR02532">
    <property type="entry name" value="IV_pilin_GFxxxE"/>
    <property type="match status" value="1"/>
</dbReference>
<evidence type="ECO:0000313" key="8">
    <source>
        <dbReference type="Proteomes" id="UP000178710"/>
    </source>
</evidence>
<dbReference type="EMBL" id="MHQK01000033">
    <property type="protein sequence ID" value="OHA01199.1"/>
    <property type="molecule type" value="Genomic_DNA"/>
</dbReference>
<dbReference type="GO" id="GO:0016020">
    <property type="term" value="C:membrane"/>
    <property type="evidence" value="ECO:0007669"/>
    <property type="project" value="UniProtKB-SubCell"/>
</dbReference>
<dbReference type="SUPFAM" id="SSF54523">
    <property type="entry name" value="Pili subunits"/>
    <property type="match status" value="1"/>
</dbReference>
<dbReference type="AlphaFoldDB" id="A0A1G2KS11"/>
<dbReference type="Proteomes" id="UP000178710">
    <property type="component" value="Unassembled WGS sequence"/>
</dbReference>
<dbReference type="Pfam" id="PF07963">
    <property type="entry name" value="N_methyl"/>
    <property type="match status" value="1"/>
</dbReference>
<dbReference type="InterPro" id="IPR012902">
    <property type="entry name" value="N_methyl_site"/>
</dbReference>
<dbReference type="PRINTS" id="PR00813">
    <property type="entry name" value="BCTERIALGSPG"/>
</dbReference>
<organism evidence="7 8">
    <name type="scientific">Candidatus Sungbacteria bacterium RIFCSPHIGHO2_02_FULL_49_20</name>
    <dbReference type="NCBI Taxonomy" id="1802272"/>
    <lineage>
        <taxon>Bacteria</taxon>
        <taxon>Candidatus Sungiibacteriota</taxon>
    </lineage>
</organism>
<keyword evidence="4 6" id="KW-1133">Transmembrane helix</keyword>
<comment type="caution">
    <text evidence="7">The sequence shown here is derived from an EMBL/GenBank/DDBJ whole genome shotgun (WGS) entry which is preliminary data.</text>
</comment>
<evidence type="ECO:0000256" key="3">
    <source>
        <dbReference type="ARBA" id="ARBA00022692"/>
    </source>
</evidence>
<evidence type="ECO:0000256" key="4">
    <source>
        <dbReference type="ARBA" id="ARBA00022989"/>
    </source>
</evidence>
<comment type="subcellular location">
    <subcellularLocation>
        <location evidence="1">Membrane</location>
        <topology evidence="1">Single-pass membrane protein</topology>
    </subcellularLocation>
</comment>
<evidence type="ECO:0000256" key="6">
    <source>
        <dbReference type="SAM" id="Phobius"/>
    </source>
</evidence>
<name>A0A1G2KS11_9BACT</name>
<keyword evidence="2" id="KW-0488">Methylation</keyword>
<protein>
    <recommendedName>
        <fullName evidence="9">Type II secretion system protein GspG C-terminal domain-containing protein</fullName>
    </recommendedName>
</protein>
<dbReference type="InterPro" id="IPR045584">
    <property type="entry name" value="Pilin-like"/>
</dbReference>
<sequence length="320" mass="35556">MSFFSSCGSGLVPLQPKAASHEPITNRSYTSDRWYMSGSSLSFRVKEKLKSLNRVATGFTPLEVQPSFFFWRKDARRSPACHLPITQAQGITGNALYLPYCLRNSRERLMAGRRFRSHSCGFRKTTLKPLTGFTPLEVRPSFFFWRKDARRSRFRSHSLGFRKTILKPLTGFTLIELLVVIAIIGILASIVLAALNSARQRSRDVRRLADINQLQKAIELYYDDTGSYPTALADIVAPAYIATEPHDPLDPTKSYNYCQLSSSSYHIAASLEASNDALNNDSDVITTCTSGGQDIAGNDAAQCNSANDPAATSYCYDVVH</sequence>
<keyword evidence="3 6" id="KW-0812">Transmembrane</keyword>
<dbReference type="InterPro" id="IPR000983">
    <property type="entry name" value="Bac_GSPG_pilin"/>
</dbReference>
<gene>
    <name evidence="7" type="ORF">A3C12_01630</name>
</gene>
<proteinExistence type="predicted"/>
<accession>A0A1G2KS11</accession>
<evidence type="ECO:0000313" key="7">
    <source>
        <dbReference type="EMBL" id="OHA01199.1"/>
    </source>
</evidence>
<dbReference type="Gene3D" id="3.30.700.10">
    <property type="entry name" value="Glycoprotein, Type 4 Pilin"/>
    <property type="match status" value="1"/>
</dbReference>
<feature type="transmembrane region" description="Helical" evidence="6">
    <location>
        <begin position="177"/>
        <end position="198"/>
    </location>
</feature>
<dbReference type="PANTHER" id="PTHR30093">
    <property type="entry name" value="GENERAL SECRETION PATHWAY PROTEIN G"/>
    <property type="match status" value="1"/>
</dbReference>
<dbReference type="PANTHER" id="PTHR30093:SF44">
    <property type="entry name" value="TYPE II SECRETION SYSTEM CORE PROTEIN G"/>
    <property type="match status" value="1"/>
</dbReference>
<evidence type="ECO:0000256" key="1">
    <source>
        <dbReference type="ARBA" id="ARBA00004167"/>
    </source>
</evidence>
<evidence type="ECO:0000256" key="5">
    <source>
        <dbReference type="ARBA" id="ARBA00023136"/>
    </source>
</evidence>
<evidence type="ECO:0000256" key="2">
    <source>
        <dbReference type="ARBA" id="ARBA00022481"/>
    </source>
</evidence>